<reference evidence="2" key="1">
    <citation type="journal article" date="2015" name="Nature">
        <title>Complex archaea that bridge the gap between prokaryotes and eukaryotes.</title>
        <authorList>
            <person name="Spang A."/>
            <person name="Saw J.H."/>
            <person name="Jorgensen S.L."/>
            <person name="Zaremba-Niedzwiedzka K."/>
            <person name="Martijn J."/>
            <person name="Lind A.E."/>
            <person name="van Eijk R."/>
            <person name="Schleper C."/>
            <person name="Guy L."/>
            <person name="Ettema T.J."/>
        </authorList>
    </citation>
    <scope>NUCLEOTIDE SEQUENCE</scope>
</reference>
<feature type="region of interest" description="Disordered" evidence="1">
    <location>
        <begin position="60"/>
        <end position="82"/>
    </location>
</feature>
<comment type="caution">
    <text evidence="2">The sequence shown here is derived from an EMBL/GenBank/DDBJ whole genome shotgun (WGS) entry which is preliminary data.</text>
</comment>
<dbReference type="AlphaFoldDB" id="A0A0F9KNB7"/>
<name>A0A0F9KNB7_9ZZZZ</name>
<organism evidence="2">
    <name type="scientific">marine sediment metagenome</name>
    <dbReference type="NCBI Taxonomy" id="412755"/>
    <lineage>
        <taxon>unclassified sequences</taxon>
        <taxon>metagenomes</taxon>
        <taxon>ecological metagenomes</taxon>
    </lineage>
</organism>
<protein>
    <submittedName>
        <fullName evidence="2">Uncharacterized protein</fullName>
    </submittedName>
</protein>
<evidence type="ECO:0000313" key="2">
    <source>
        <dbReference type="EMBL" id="KKM16820.1"/>
    </source>
</evidence>
<gene>
    <name evidence="2" type="ORF">LCGC14_1682000</name>
</gene>
<proteinExistence type="predicted"/>
<dbReference type="EMBL" id="LAZR01014592">
    <property type="protein sequence ID" value="KKM16820.1"/>
    <property type="molecule type" value="Genomic_DNA"/>
</dbReference>
<accession>A0A0F9KNB7</accession>
<evidence type="ECO:0000256" key="1">
    <source>
        <dbReference type="SAM" id="MobiDB-lite"/>
    </source>
</evidence>
<sequence>MIPARALNPMWSLYGPKDPMPAAPRLPEGAVILTDAVRPGQGQRIVNSVPILVNWSGMADRLQQSQRPGRGPATDGPFAPRD</sequence>